<dbReference type="AlphaFoldDB" id="A0A438G313"/>
<accession>A0A438G313</accession>
<reference evidence="1 2" key="1">
    <citation type="journal article" date="2018" name="PLoS Genet.">
        <title>Population sequencing reveals clonal diversity and ancestral inbreeding in the grapevine cultivar Chardonnay.</title>
        <authorList>
            <person name="Roach M.J."/>
            <person name="Johnson D.L."/>
            <person name="Bohlmann J."/>
            <person name="van Vuuren H.J."/>
            <person name="Jones S.J."/>
            <person name="Pretorius I.S."/>
            <person name="Schmidt S.A."/>
            <person name="Borneman A.R."/>
        </authorList>
    </citation>
    <scope>NUCLEOTIDE SEQUENCE [LARGE SCALE GENOMIC DNA]</scope>
    <source>
        <strain evidence="2">cv. Chardonnay</strain>
        <tissue evidence="1">Leaf</tissue>
    </source>
</reference>
<evidence type="ECO:0000313" key="1">
    <source>
        <dbReference type="EMBL" id="RVW66577.1"/>
    </source>
</evidence>
<proteinExistence type="predicted"/>
<dbReference type="EMBL" id="QGNW01000644">
    <property type="protein sequence ID" value="RVW66577.1"/>
    <property type="molecule type" value="Genomic_DNA"/>
</dbReference>
<name>A0A438G313_VITVI</name>
<gene>
    <name evidence="1" type="ORF">CK203_064605</name>
</gene>
<comment type="caution">
    <text evidence="1">The sequence shown here is derived from an EMBL/GenBank/DDBJ whole genome shotgun (WGS) entry which is preliminary data.</text>
</comment>
<organism evidence="1 2">
    <name type="scientific">Vitis vinifera</name>
    <name type="common">Grape</name>
    <dbReference type="NCBI Taxonomy" id="29760"/>
    <lineage>
        <taxon>Eukaryota</taxon>
        <taxon>Viridiplantae</taxon>
        <taxon>Streptophyta</taxon>
        <taxon>Embryophyta</taxon>
        <taxon>Tracheophyta</taxon>
        <taxon>Spermatophyta</taxon>
        <taxon>Magnoliopsida</taxon>
        <taxon>eudicotyledons</taxon>
        <taxon>Gunneridae</taxon>
        <taxon>Pentapetalae</taxon>
        <taxon>rosids</taxon>
        <taxon>Vitales</taxon>
        <taxon>Vitaceae</taxon>
        <taxon>Viteae</taxon>
        <taxon>Vitis</taxon>
    </lineage>
</organism>
<evidence type="ECO:0000313" key="2">
    <source>
        <dbReference type="Proteomes" id="UP000288805"/>
    </source>
</evidence>
<sequence length="86" mass="9629">MTTEVTDVEDAGMWKGTPKCKKICSKEFPNYNLLGLIFNPSTTINAPHYTFTQDPPNTDDDDMMDDNSKHGGVHVDIDIEILDDPL</sequence>
<dbReference type="Proteomes" id="UP000288805">
    <property type="component" value="Unassembled WGS sequence"/>
</dbReference>
<protein>
    <submittedName>
        <fullName evidence="1">Uncharacterized protein</fullName>
    </submittedName>
</protein>